<dbReference type="GO" id="GO:0000155">
    <property type="term" value="F:phosphorelay sensor kinase activity"/>
    <property type="evidence" value="ECO:0007669"/>
    <property type="project" value="InterPro"/>
</dbReference>
<evidence type="ECO:0000313" key="15">
    <source>
        <dbReference type="Proteomes" id="UP001206128"/>
    </source>
</evidence>
<dbReference type="Pfam" id="PF02518">
    <property type="entry name" value="HATPase_c"/>
    <property type="match status" value="1"/>
</dbReference>
<gene>
    <name evidence="14" type="ORF">LX83_007182</name>
</gene>
<dbReference type="Gene3D" id="6.10.340.10">
    <property type="match status" value="1"/>
</dbReference>
<dbReference type="InterPro" id="IPR003660">
    <property type="entry name" value="HAMP_dom"/>
</dbReference>
<evidence type="ECO:0000256" key="3">
    <source>
        <dbReference type="ARBA" id="ARBA00012438"/>
    </source>
</evidence>
<reference evidence="14" key="1">
    <citation type="submission" date="2022-06" db="EMBL/GenBank/DDBJ databases">
        <title>Genomic Encyclopedia of Archaeal and Bacterial Type Strains, Phase II (KMG-II): from individual species to whole genera.</title>
        <authorList>
            <person name="Goeker M."/>
        </authorList>
    </citation>
    <scope>NUCLEOTIDE SEQUENCE</scope>
    <source>
        <strain evidence="14">DSM 43935</strain>
    </source>
</reference>
<evidence type="ECO:0000256" key="11">
    <source>
        <dbReference type="SAM" id="Phobius"/>
    </source>
</evidence>
<dbReference type="Gene3D" id="1.10.287.130">
    <property type="match status" value="1"/>
</dbReference>
<dbReference type="SUPFAM" id="SSF47384">
    <property type="entry name" value="Homodimeric domain of signal transducing histidine kinase"/>
    <property type="match status" value="1"/>
</dbReference>
<dbReference type="SMART" id="SM00388">
    <property type="entry name" value="HisKA"/>
    <property type="match status" value="1"/>
</dbReference>
<feature type="domain" description="HAMP" evidence="13">
    <location>
        <begin position="185"/>
        <end position="242"/>
    </location>
</feature>
<dbReference type="InterPro" id="IPR003594">
    <property type="entry name" value="HATPase_dom"/>
</dbReference>
<evidence type="ECO:0000259" key="13">
    <source>
        <dbReference type="PROSITE" id="PS50885"/>
    </source>
</evidence>
<dbReference type="Pfam" id="PF00512">
    <property type="entry name" value="HisKA"/>
    <property type="match status" value="1"/>
</dbReference>
<dbReference type="CDD" id="cd00082">
    <property type="entry name" value="HisKA"/>
    <property type="match status" value="1"/>
</dbReference>
<evidence type="ECO:0000256" key="8">
    <source>
        <dbReference type="ARBA" id="ARBA00022989"/>
    </source>
</evidence>
<evidence type="ECO:0000256" key="5">
    <source>
        <dbReference type="ARBA" id="ARBA00022679"/>
    </source>
</evidence>
<keyword evidence="7 14" id="KW-0418">Kinase</keyword>
<keyword evidence="10 11" id="KW-0472">Membrane</keyword>
<dbReference type="InterPro" id="IPR003661">
    <property type="entry name" value="HisK_dim/P_dom"/>
</dbReference>
<dbReference type="SMART" id="SM00387">
    <property type="entry name" value="HATPase_c"/>
    <property type="match status" value="1"/>
</dbReference>
<proteinExistence type="predicted"/>
<dbReference type="PROSITE" id="PS50109">
    <property type="entry name" value="HIS_KIN"/>
    <property type="match status" value="1"/>
</dbReference>
<dbReference type="PANTHER" id="PTHR45436:SF5">
    <property type="entry name" value="SENSOR HISTIDINE KINASE TRCS"/>
    <property type="match status" value="1"/>
</dbReference>
<evidence type="ECO:0000256" key="10">
    <source>
        <dbReference type="ARBA" id="ARBA00023136"/>
    </source>
</evidence>
<dbReference type="PANTHER" id="PTHR45436">
    <property type="entry name" value="SENSOR HISTIDINE KINASE YKOH"/>
    <property type="match status" value="1"/>
</dbReference>
<evidence type="ECO:0000256" key="2">
    <source>
        <dbReference type="ARBA" id="ARBA00004236"/>
    </source>
</evidence>
<evidence type="ECO:0000256" key="6">
    <source>
        <dbReference type="ARBA" id="ARBA00022692"/>
    </source>
</evidence>
<dbReference type="EC" id="2.7.13.3" evidence="3"/>
<dbReference type="PROSITE" id="PS50885">
    <property type="entry name" value="HAMP"/>
    <property type="match status" value="1"/>
</dbReference>
<feature type="transmembrane region" description="Helical" evidence="11">
    <location>
        <begin position="159"/>
        <end position="184"/>
    </location>
</feature>
<keyword evidence="9" id="KW-0902">Two-component regulatory system</keyword>
<dbReference type="GO" id="GO:0005886">
    <property type="term" value="C:plasma membrane"/>
    <property type="evidence" value="ECO:0007669"/>
    <property type="project" value="UniProtKB-SubCell"/>
</dbReference>
<dbReference type="Proteomes" id="UP001206128">
    <property type="component" value="Unassembled WGS sequence"/>
</dbReference>
<keyword evidence="8 11" id="KW-1133">Transmembrane helix</keyword>
<dbReference type="InterPro" id="IPR036097">
    <property type="entry name" value="HisK_dim/P_sf"/>
</dbReference>
<dbReference type="InterPro" id="IPR050428">
    <property type="entry name" value="TCS_sensor_his_kinase"/>
</dbReference>
<dbReference type="SMART" id="SM00304">
    <property type="entry name" value="HAMP"/>
    <property type="match status" value="1"/>
</dbReference>
<dbReference type="Gene3D" id="3.30.565.10">
    <property type="entry name" value="Histidine kinase-like ATPase, C-terminal domain"/>
    <property type="match status" value="1"/>
</dbReference>
<keyword evidence="6 11" id="KW-0812">Transmembrane</keyword>
<comment type="caution">
    <text evidence="14">The sequence shown here is derived from an EMBL/GenBank/DDBJ whole genome shotgun (WGS) entry which is preliminary data.</text>
</comment>
<dbReference type="EMBL" id="JAMTCK010000029">
    <property type="protein sequence ID" value="MCP2170291.1"/>
    <property type="molecule type" value="Genomic_DNA"/>
</dbReference>
<dbReference type="CDD" id="cd00075">
    <property type="entry name" value="HATPase"/>
    <property type="match status" value="1"/>
</dbReference>
<evidence type="ECO:0000256" key="7">
    <source>
        <dbReference type="ARBA" id="ARBA00022777"/>
    </source>
</evidence>
<dbReference type="AlphaFoldDB" id="A0AAE3GLA6"/>
<sequence>MRARLLGIVLSLVGLLLVGLGVPLARSVAGSEQQRLFLDRVTDTSRFASLAQRPLIDNRPALLTTELRRYDDLYGITVLVFDRDHRMAVASRDDVPATTPAVRAAVAAALAGRQPELGAPLLPWDDTPLVLAEPVLVDAEVRGAVVTISPTDRSRARILGWWTLVALGGLVALGLALLAALPVVRWVLRPVRRLDDATGALLGAVVAGRPVEPVGIAAGPAELRQLGRSFDVMAANVAEVLAAQRAFIADASHQLRNPLTALRLRLGNLEGEVSPAATADQAAALAEAARLNQILDDLLTAARAEASTVEPVAVDIDPVVAQRVATWQVAARARGVDLVLAGEPGGRVLAPPRGVETVLDALLDNAVKFTPEPPPDPPLIEVRVARVDGRVRLSVRDHGPGLDEEELARATDRFWRSRAHQNVSGSGLGLAIVRRIAERVGGAVSLDRPEDGGLRVTVELPAA</sequence>
<evidence type="ECO:0000256" key="9">
    <source>
        <dbReference type="ARBA" id="ARBA00023012"/>
    </source>
</evidence>
<keyword evidence="15" id="KW-1185">Reference proteome</keyword>
<dbReference type="RefSeq" id="WP_253780399.1">
    <property type="nucleotide sequence ID" value="NZ_JAMTCK010000029.1"/>
</dbReference>
<dbReference type="InterPro" id="IPR005467">
    <property type="entry name" value="His_kinase_dom"/>
</dbReference>
<protein>
    <recommendedName>
        <fullName evidence="3">histidine kinase</fullName>
        <ecNumber evidence="3">2.7.13.3</ecNumber>
    </recommendedName>
</protein>
<keyword evidence="5" id="KW-0808">Transferase</keyword>
<dbReference type="InterPro" id="IPR004358">
    <property type="entry name" value="Sig_transdc_His_kin-like_C"/>
</dbReference>
<evidence type="ECO:0000259" key="12">
    <source>
        <dbReference type="PROSITE" id="PS50109"/>
    </source>
</evidence>
<evidence type="ECO:0000256" key="1">
    <source>
        <dbReference type="ARBA" id="ARBA00000085"/>
    </source>
</evidence>
<name>A0AAE3GLA6_9PSEU</name>
<dbReference type="SUPFAM" id="SSF55874">
    <property type="entry name" value="ATPase domain of HSP90 chaperone/DNA topoisomerase II/histidine kinase"/>
    <property type="match status" value="1"/>
</dbReference>
<feature type="domain" description="Histidine kinase" evidence="12">
    <location>
        <begin position="250"/>
        <end position="463"/>
    </location>
</feature>
<keyword evidence="4" id="KW-0597">Phosphoprotein</keyword>
<accession>A0AAE3GLA6</accession>
<comment type="subcellular location">
    <subcellularLocation>
        <location evidence="2">Cell membrane</location>
    </subcellularLocation>
</comment>
<dbReference type="InterPro" id="IPR036890">
    <property type="entry name" value="HATPase_C_sf"/>
</dbReference>
<evidence type="ECO:0000313" key="14">
    <source>
        <dbReference type="EMBL" id="MCP2170291.1"/>
    </source>
</evidence>
<comment type="catalytic activity">
    <reaction evidence="1">
        <text>ATP + protein L-histidine = ADP + protein N-phospho-L-histidine.</text>
        <dbReference type="EC" id="2.7.13.3"/>
    </reaction>
</comment>
<evidence type="ECO:0000256" key="4">
    <source>
        <dbReference type="ARBA" id="ARBA00022553"/>
    </source>
</evidence>
<organism evidence="14 15">
    <name type="scientific">Goodfellowiella coeruleoviolacea</name>
    <dbReference type="NCBI Taxonomy" id="334858"/>
    <lineage>
        <taxon>Bacteria</taxon>
        <taxon>Bacillati</taxon>
        <taxon>Actinomycetota</taxon>
        <taxon>Actinomycetes</taxon>
        <taxon>Pseudonocardiales</taxon>
        <taxon>Pseudonocardiaceae</taxon>
        <taxon>Goodfellowiella</taxon>
    </lineage>
</organism>
<dbReference type="PRINTS" id="PR00344">
    <property type="entry name" value="BCTRLSENSOR"/>
</dbReference>